<protein>
    <submittedName>
        <fullName evidence="2">Uncharacterized protein</fullName>
    </submittedName>
</protein>
<proteinExistence type="predicted"/>
<feature type="region of interest" description="Disordered" evidence="1">
    <location>
        <begin position="157"/>
        <end position="190"/>
    </location>
</feature>
<evidence type="ECO:0000313" key="3">
    <source>
        <dbReference type="Proteomes" id="UP000008983"/>
    </source>
</evidence>
<keyword evidence="3" id="KW-1185">Reference proteome</keyword>
<dbReference type="RefSeq" id="XP_004039602.1">
    <property type="nucleotide sequence ID" value="XM_004039554.1"/>
</dbReference>
<dbReference type="OrthoDB" id="294843at2759"/>
<evidence type="ECO:0000313" key="2">
    <source>
        <dbReference type="EMBL" id="EGR34298.1"/>
    </source>
</evidence>
<dbReference type="EMBL" id="GL983159">
    <property type="protein sequence ID" value="EGR34298.1"/>
    <property type="molecule type" value="Genomic_DNA"/>
</dbReference>
<evidence type="ECO:0000256" key="1">
    <source>
        <dbReference type="SAM" id="MobiDB-lite"/>
    </source>
</evidence>
<organism evidence="2 3">
    <name type="scientific">Ichthyophthirius multifiliis</name>
    <name type="common">White spot disease agent</name>
    <name type="synonym">Ich</name>
    <dbReference type="NCBI Taxonomy" id="5932"/>
    <lineage>
        <taxon>Eukaryota</taxon>
        <taxon>Sar</taxon>
        <taxon>Alveolata</taxon>
        <taxon>Ciliophora</taxon>
        <taxon>Intramacronucleata</taxon>
        <taxon>Oligohymenophorea</taxon>
        <taxon>Hymenostomatida</taxon>
        <taxon>Ophryoglenina</taxon>
        <taxon>Ichthyophthirius</taxon>
    </lineage>
</organism>
<dbReference type="InParanoid" id="G0QKF7"/>
<gene>
    <name evidence="2" type="ORF">IMG5_017260</name>
</gene>
<dbReference type="GeneID" id="14910493"/>
<feature type="compositionally biased region" description="Polar residues" evidence="1">
    <location>
        <begin position="163"/>
        <end position="172"/>
    </location>
</feature>
<reference evidence="2 3" key="1">
    <citation type="submission" date="2011-07" db="EMBL/GenBank/DDBJ databases">
        <authorList>
            <person name="Coyne R."/>
            <person name="Brami D."/>
            <person name="Johnson J."/>
            <person name="Hostetler J."/>
            <person name="Hannick L."/>
            <person name="Clark T."/>
            <person name="Cassidy-Hanley D."/>
            <person name="Inman J."/>
        </authorList>
    </citation>
    <scope>NUCLEOTIDE SEQUENCE [LARGE SCALE GENOMIC DNA]</scope>
    <source>
        <strain evidence="2 3">G5</strain>
    </source>
</reference>
<dbReference type="AlphaFoldDB" id="G0QKF7"/>
<sequence length="354" mass="41517">MLDNHYKPEVHIGPWIAPGKQPDYNDCQNHDITTRHNEEQYTNAAESLKRSILKTFPVVKVYLKPVIFDPLSRTLENIYNRKRIDCQKSRKYRFSDRIANVKTLKDESDNLRNAKIYILQNDQGGHQTIEENYIAKPGQCELCLGPMIKFIDNEPKQMDNKSRFQNRPSSSARKGILKNENQSNFKKDEGQNKDEFVDEFPFNKIQQIKNKDLVLLKMPKDFNTFKLTGICGQQIISLEVISPSNDIITKSNKSLTIQNEVKQNKFGLSLKFNEEFSKGICQTKRFYELNNYTIQQITKDMLLFEFQELLNFLNASRPDIKKILELEDNRCKFIDDNSIQNDKDEDEEQFENFC</sequence>
<name>G0QKF7_ICHMU</name>
<dbReference type="Proteomes" id="UP000008983">
    <property type="component" value="Unassembled WGS sequence"/>
</dbReference>
<accession>G0QKF7</accession>
<dbReference type="eggNOG" id="ENOG502R2UB">
    <property type="taxonomic scope" value="Eukaryota"/>
</dbReference>